<feature type="domain" description="TonB-dependent transporter Oar-like beta-barrel" evidence="10">
    <location>
        <begin position="264"/>
        <end position="360"/>
    </location>
</feature>
<protein>
    <recommendedName>
        <fullName evidence="10">TonB-dependent transporter Oar-like beta-barrel domain-containing protein</fullName>
    </recommendedName>
</protein>
<evidence type="ECO:0000256" key="8">
    <source>
        <dbReference type="ARBA" id="ARBA00023237"/>
    </source>
</evidence>
<evidence type="ECO:0000256" key="2">
    <source>
        <dbReference type="ARBA" id="ARBA00009810"/>
    </source>
</evidence>
<dbReference type="Gene3D" id="2.60.40.1120">
    <property type="entry name" value="Carboxypeptidase-like, regulatory domain"/>
    <property type="match status" value="1"/>
</dbReference>
<dbReference type="PANTHER" id="PTHR30069:SF46">
    <property type="entry name" value="OAR PROTEIN"/>
    <property type="match status" value="1"/>
</dbReference>
<keyword evidence="6 9" id="KW-0472">Membrane</keyword>
<evidence type="ECO:0000256" key="7">
    <source>
        <dbReference type="ARBA" id="ARBA00023170"/>
    </source>
</evidence>
<evidence type="ECO:0000256" key="5">
    <source>
        <dbReference type="ARBA" id="ARBA00022692"/>
    </source>
</evidence>
<dbReference type="Pfam" id="PF25183">
    <property type="entry name" value="OMP_b-brl_4"/>
    <property type="match status" value="3"/>
</dbReference>
<dbReference type="InterPro" id="IPR013784">
    <property type="entry name" value="Carb-bd-like_fold"/>
</dbReference>
<dbReference type="Proteomes" id="UP001606305">
    <property type="component" value="Unassembled WGS sequence"/>
</dbReference>
<dbReference type="EMBL" id="JBIGIA010000008">
    <property type="protein sequence ID" value="MFG6457675.1"/>
    <property type="molecule type" value="Genomic_DNA"/>
</dbReference>
<dbReference type="PANTHER" id="PTHR30069">
    <property type="entry name" value="TONB-DEPENDENT OUTER MEMBRANE RECEPTOR"/>
    <property type="match status" value="1"/>
</dbReference>
<keyword evidence="4 9" id="KW-1134">Transmembrane beta strand</keyword>
<comment type="similarity">
    <text evidence="2 9">Belongs to the TonB-dependent receptor family.</text>
</comment>
<dbReference type="InterPro" id="IPR037066">
    <property type="entry name" value="Plug_dom_sf"/>
</dbReference>
<dbReference type="Gene3D" id="2.170.130.10">
    <property type="entry name" value="TonB-dependent receptor, plug domain"/>
    <property type="match status" value="1"/>
</dbReference>
<name>A0ABW7G6U3_9BURK</name>
<evidence type="ECO:0000313" key="12">
    <source>
        <dbReference type="Proteomes" id="UP001606305"/>
    </source>
</evidence>
<keyword evidence="7" id="KW-0675">Receptor</keyword>
<dbReference type="PROSITE" id="PS52016">
    <property type="entry name" value="TONB_DEPENDENT_REC_3"/>
    <property type="match status" value="1"/>
</dbReference>
<evidence type="ECO:0000256" key="4">
    <source>
        <dbReference type="ARBA" id="ARBA00022452"/>
    </source>
</evidence>
<dbReference type="SUPFAM" id="SSF49452">
    <property type="entry name" value="Starch-binding domain-like"/>
    <property type="match status" value="1"/>
</dbReference>
<evidence type="ECO:0000256" key="6">
    <source>
        <dbReference type="ARBA" id="ARBA00023136"/>
    </source>
</evidence>
<keyword evidence="8 9" id="KW-0998">Cell outer membrane</keyword>
<sequence>MSPKGSVSFFVFRNTPHRGTQATTELCMLRKTILSQSLLIAFSAASLTLAVAPAAYAQSTTVGSVFGQVAGQSGAQVVVENAATGLKRTVPVDTAGKFTAPALPPGKYKASLVKDGKVVTSVELEVLAGRGSEVVFDTGVTQQLEAVQVTGRAPTIDVSRSENSSTFTAAQLAALPVVTRDLGGIIALAANTTKADSRYAGGVSIGGGAPSENAYYINGLPVTNALTQLGSIELPFGAIQQADVKTGGFGAEFGRSVGGVVNITTKSGSNEWHGGVFMSVEPNSLRSTPKSSYYQNTGSNPTTDGTVYFDRSNNSRDRYSYGASLGGPIIKDSLFFFVALDQTKTDLSYVNRTPQSAQLTSSGWADEVDKNNRYLAKFDWFIGDNHQLEATFLGDNYKTTQDFSAYDYKTGQKGPYVYSEYSKNLDNVTPAVGGEGRAIKYTGTLMNDLVLTAMYGETTSKHSDAYTFAPTDASFGWTSTGRNPNLTYITSAQSPNPLPYNSTGILPGAQEKTKAFRLDVDYRIGKHSIRAGMDENRLKSINAGVATIGSTSYNYQSTTSGTFTGSGGTIPISTLTTQVNGRYYYVERRIFNSVTDAQSNQSAQYIEDTHEVNDRLTLKYGLRNESFVNKNGDGETFLESKNFLSPRFAGTWDVNGDSSMKVYGSAGRYSLQIPTHVAVRGASRSTYTRQYFAYTGVDQKTGLPTGLSATGQPFSTNNEYGQAKDVKSVSAQDIKPTYQDEVTLGLEKALSPTYVAGVKLTYRKLKATIDDLCDARPFEQYAADNNIDTSNWAGFGCASFNPGSSNKFLVDYAGNGQHTLVNLSAADLGFEKPKRSYLALDFSLEHRLRNGWYGKVTYTYSKSKGNTEGQTRSDNAQTDVAATSTWDTPELMVGSYGYLPNDRTHSLKAYGYYQVAPEWTVGANMLAESGRPKNCFGNYAGPATPDFDTYDYGNVYFYCAGQPSSRGSQGRLPWNYKLDLNLAYKPGFVKGLTLRADVFNVFNTQTTAVVDETREVSYDPSSVLPTYGRVISYTAPRAVRLTAEYNF</sequence>
<reference evidence="11 12" key="1">
    <citation type="submission" date="2024-09" db="EMBL/GenBank/DDBJ databases">
        <title>Novel species of the genus Pelomonas and Roseateles isolated from streams.</title>
        <authorList>
            <person name="Lu H."/>
        </authorList>
    </citation>
    <scope>NUCLEOTIDE SEQUENCE [LARGE SCALE GENOMIC DNA]</scope>
    <source>
        <strain evidence="11 12">BYS96W</strain>
    </source>
</reference>
<keyword evidence="3 9" id="KW-0813">Transport</keyword>
<accession>A0ABW7G6U3</accession>
<dbReference type="InterPro" id="IPR036942">
    <property type="entry name" value="Beta-barrel_TonB_sf"/>
</dbReference>
<comment type="subcellular location">
    <subcellularLocation>
        <location evidence="1 9">Cell outer membrane</location>
        <topology evidence="1 9">Multi-pass membrane protein</topology>
    </subcellularLocation>
</comment>
<evidence type="ECO:0000256" key="1">
    <source>
        <dbReference type="ARBA" id="ARBA00004571"/>
    </source>
</evidence>
<dbReference type="Gene3D" id="2.40.170.20">
    <property type="entry name" value="TonB-dependent receptor, beta-barrel domain"/>
    <property type="match status" value="1"/>
</dbReference>
<organism evidence="11 12">
    <name type="scientific">Pelomonas nitida</name>
    <dbReference type="NCBI Taxonomy" id="3299027"/>
    <lineage>
        <taxon>Bacteria</taxon>
        <taxon>Pseudomonadati</taxon>
        <taxon>Pseudomonadota</taxon>
        <taxon>Betaproteobacteria</taxon>
        <taxon>Burkholderiales</taxon>
        <taxon>Sphaerotilaceae</taxon>
        <taxon>Roseateles</taxon>
    </lineage>
</organism>
<evidence type="ECO:0000259" key="10">
    <source>
        <dbReference type="Pfam" id="PF25183"/>
    </source>
</evidence>
<evidence type="ECO:0000313" key="11">
    <source>
        <dbReference type="EMBL" id="MFG6457675.1"/>
    </source>
</evidence>
<dbReference type="InterPro" id="IPR057601">
    <property type="entry name" value="Oar-like_b-barrel"/>
</dbReference>
<proteinExistence type="inferred from homology"/>
<dbReference type="InterPro" id="IPR039426">
    <property type="entry name" value="TonB-dep_rcpt-like"/>
</dbReference>
<evidence type="ECO:0000256" key="3">
    <source>
        <dbReference type="ARBA" id="ARBA00022448"/>
    </source>
</evidence>
<feature type="domain" description="TonB-dependent transporter Oar-like beta-barrel" evidence="10">
    <location>
        <begin position="636"/>
        <end position="916"/>
    </location>
</feature>
<keyword evidence="5 9" id="KW-0812">Transmembrane</keyword>
<keyword evidence="12" id="KW-1185">Reference proteome</keyword>
<evidence type="ECO:0000256" key="9">
    <source>
        <dbReference type="PROSITE-ProRule" id="PRU01360"/>
    </source>
</evidence>
<comment type="caution">
    <text evidence="11">The sequence shown here is derived from an EMBL/GenBank/DDBJ whole genome shotgun (WGS) entry which is preliminary data.</text>
</comment>
<dbReference type="SUPFAM" id="SSF56935">
    <property type="entry name" value="Porins"/>
    <property type="match status" value="1"/>
</dbReference>
<feature type="domain" description="TonB-dependent transporter Oar-like beta-barrel" evidence="10">
    <location>
        <begin position="366"/>
        <end position="627"/>
    </location>
</feature>
<gene>
    <name evidence="11" type="ORF">ACG00X_12610</name>
</gene>